<sequence length="127" mass="14459">MENCKISNIPITTNCYLDSDVARKEVEETRYRGIIGFVLYLTPSIPDIMFNIYVCARFQSAPKESHLKFLKKIMNYLKGILNVGLWYPKGASPSLIGFSDSDFTGCKLDRKSTSDIEVRQETHRRGG</sequence>
<evidence type="ECO:0008006" key="3">
    <source>
        <dbReference type="Google" id="ProtNLM"/>
    </source>
</evidence>
<dbReference type="Proteomes" id="UP000075243">
    <property type="component" value="Unassembled WGS sequence"/>
</dbReference>
<name>A0A151RMN2_CAJCA</name>
<organism evidence="1 2">
    <name type="scientific">Cajanus cajan</name>
    <name type="common">Pigeon pea</name>
    <name type="synonym">Cajanus indicus</name>
    <dbReference type="NCBI Taxonomy" id="3821"/>
    <lineage>
        <taxon>Eukaryota</taxon>
        <taxon>Viridiplantae</taxon>
        <taxon>Streptophyta</taxon>
        <taxon>Embryophyta</taxon>
        <taxon>Tracheophyta</taxon>
        <taxon>Spermatophyta</taxon>
        <taxon>Magnoliopsida</taxon>
        <taxon>eudicotyledons</taxon>
        <taxon>Gunneridae</taxon>
        <taxon>Pentapetalae</taxon>
        <taxon>rosids</taxon>
        <taxon>fabids</taxon>
        <taxon>Fabales</taxon>
        <taxon>Fabaceae</taxon>
        <taxon>Papilionoideae</taxon>
        <taxon>50 kb inversion clade</taxon>
        <taxon>NPAAA clade</taxon>
        <taxon>indigoferoid/millettioid clade</taxon>
        <taxon>Phaseoleae</taxon>
        <taxon>Cajanus</taxon>
    </lineage>
</organism>
<accession>A0A151RMN2</accession>
<reference evidence="1" key="1">
    <citation type="journal article" date="2012" name="Nat. Biotechnol.">
        <title>Draft genome sequence of pigeonpea (Cajanus cajan), an orphan legume crop of resource-poor farmers.</title>
        <authorList>
            <person name="Varshney R.K."/>
            <person name="Chen W."/>
            <person name="Li Y."/>
            <person name="Bharti A.K."/>
            <person name="Saxena R.K."/>
            <person name="Schlueter J.A."/>
            <person name="Donoghue M.T."/>
            <person name="Azam S."/>
            <person name="Fan G."/>
            <person name="Whaley A.M."/>
            <person name="Farmer A.D."/>
            <person name="Sheridan J."/>
            <person name="Iwata A."/>
            <person name="Tuteja R."/>
            <person name="Penmetsa R.V."/>
            <person name="Wu W."/>
            <person name="Upadhyaya H.D."/>
            <person name="Yang S.P."/>
            <person name="Shah T."/>
            <person name="Saxena K.B."/>
            <person name="Michael T."/>
            <person name="McCombie W.R."/>
            <person name="Yang B."/>
            <person name="Zhang G."/>
            <person name="Yang H."/>
            <person name="Wang J."/>
            <person name="Spillane C."/>
            <person name="Cook D.R."/>
            <person name="May G.D."/>
            <person name="Xu X."/>
            <person name="Jackson S.A."/>
        </authorList>
    </citation>
    <scope>NUCLEOTIDE SEQUENCE [LARGE SCALE GENOMIC DNA]</scope>
</reference>
<proteinExistence type="predicted"/>
<evidence type="ECO:0000313" key="2">
    <source>
        <dbReference type="Proteomes" id="UP000075243"/>
    </source>
</evidence>
<keyword evidence="2" id="KW-1185">Reference proteome</keyword>
<dbReference type="EMBL" id="KQ483651">
    <property type="protein sequence ID" value="KYP43824.1"/>
    <property type="molecule type" value="Genomic_DNA"/>
</dbReference>
<dbReference type="PANTHER" id="PTHR11439">
    <property type="entry name" value="GAG-POL-RELATED RETROTRANSPOSON"/>
    <property type="match status" value="1"/>
</dbReference>
<protein>
    <recommendedName>
        <fullName evidence="3">Retrovirus-related Pol polyprotein from transposon TNT 1-94</fullName>
    </recommendedName>
</protein>
<dbReference type="AlphaFoldDB" id="A0A151RMN2"/>
<gene>
    <name evidence="1" type="ORF">KK1_034694</name>
</gene>
<evidence type="ECO:0000313" key="1">
    <source>
        <dbReference type="EMBL" id="KYP43824.1"/>
    </source>
</evidence>
<dbReference type="Gramene" id="C.cajan_33036.t">
    <property type="protein sequence ID" value="C.cajan_33036.t.cds1"/>
    <property type="gene ID" value="C.cajan_33036"/>
</dbReference>
<dbReference type="PANTHER" id="PTHR11439:SF486">
    <property type="entry name" value="RLK (RECEPTOR-LIKE KINASE) PROTEIN, PUTATIVE-RELATED"/>
    <property type="match status" value="1"/>
</dbReference>